<dbReference type="Gene3D" id="3.90.810.10">
    <property type="entry name" value="CRIB domain"/>
    <property type="match status" value="1"/>
</dbReference>
<dbReference type="SUPFAM" id="SSF50729">
    <property type="entry name" value="PH domain-like"/>
    <property type="match status" value="1"/>
</dbReference>
<dbReference type="HOGENOM" id="CLU_015385_2_0_1"/>
<proteinExistence type="predicted"/>
<gene>
    <name evidence="4" type="ORF">FIBRA_07839</name>
</gene>
<evidence type="ECO:0000259" key="2">
    <source>
        <dbReference type="PROSITE" id="PS50108"/>
    </source>
</evidence>
<dbReference type="OrthoDB" id="8963340at2759"/>
<evidence type="ECO:0000313" key="4">
    <source>
        <dbReference type="EMBL" id="CCM05610.1"/>
    </source>
</evidence>
<dbReference type="GeneID" id="24100521"/>
<dbReference type="AlphaFoldDB" id="J4GVP9"/>
<dbReference type="PROSITE" id="PS50229">
    <property type="entry name" value="WH1"/>
    <property type="match status" value="1"/>
</dbReference>
<dbReference type="CDD" id="cd01205">
    <property type="entry name" value="EVH1_WASP-like"/>
    <property type="match status" value="1"/>
</dbReference>
<dbReference type="SMART" id="SM00461">
    <property type="entry name" value="WH1"/>
    <property type="match status" value="1"/>
</dbReference>
<feature type="compositionally biased region" description="Polar residues" evidence="1">
    <location>
        <begin position="168"/>
        <end position="180"/>
    </location>
</feature>
<dbReference type="InterPro" id="IPR036936">
    <property type="entry name" value="CRIB_dom_sf"/>
</dbReference>
<accession>J4GVP9</accession>
<dbReference type="Pfam" id="PF00568">
    <property type="entry name" value="WH1"/>
    <property type="match status" value="1"/>
</dbReference>
<name>J4GVP9_9APHY</name>
<evidence type="ECO:0000259" key="3">
    <source>
        <dbReference type="PROSITE" id="PS50229"/>
    </source>
</evidence>
<dbReference type="PROSITE" id="PS50108">
    <property type="entry name" value="CRIB"/>
    <property type="match status" value="1"/>
</dbReference>
<protein>
    <recommendedName>
        <fullName evidence="6">WH1 domain-containing protein</fullName>
    </recommendedName>
</protein>
<feature type="domain" description="CRIB" evidence="2">
    <location>
        <begin position="205"/>
        <end position="220"/>
    </location>
</feature>
<dbReference type="RefSeq" id="XP_012184893.1">
    <property type="nucleotide sequence ID" value="XM_012329503.1"/>
</dbReference>
<dbReference type="Gene3D" id="2.30.29.30">
    <property type="entry name" value="Pleckstrin-homology domain (PH domain)/Phosphotyrosine-binding domain (PTB)"/>
    <property type="match status" value="1"/>
</dbReference>
<dbReference type="InterPro" id="IPR000095">
    <property type="entry name" value="CRIB_dom"/>
</dbReference>
<feature type="compositionally biased region" description="Basic residues" evidence="1">
    <location>
        <begin position="292"/>
        <end position="306"/>
    </location>
</feature>
<evidence type="ECO:0000256" key="1">
    <source>
        <dbReference type="SAM" id="MobiDB-lite"/>
    </source>
</evidence>
<reference evidence="4 5" key="1">
    <citation type="journal article" date="2012" name="Appl. Environ. Microbiol.">
        <title>Short-read sequencing for genomic analysis of the brown rot fungus Fibroporia radiculosa.</title>
        <authorList>
            <person name="Tang J.D."/>
            <person name="Perkins A.D."/>
            <person name="Sonstegard T.S."/>
            <person name="Schroeder S.G."/>
            <person name="Burgess S.C."/>
            <person name="Diehl S.V."/>
        </authorList>
    </citation>
    <scope>NUCLEOTIDE SEQUENCE [LARGE SCALE GENOMIC DNA]</scope>
    <source>
        <strain evidence="4 5">TFFH 294</strain>
    </source>
</reference>
<dbReference type="EMBL" id="HE797198">
    <property type="protein sequence ID" value="CCM05610.1"/>
    <property type="molecule type" value="Genomic_DNA"/>
</dbReference>
<evidence type="ECO:0000313" key="5">
    <source>
        <dbReference type="Proteomes" id="UP000006352"/>
    </source>
</evidence>
<dbReference type="InterPro" id="IPR033927">
    <property type="entry name" value="WASPfam_EVH1"/>
</dbReference>
<dbReference type="InterPro" id="IPR011993">
    <property type="entry name" value="PH-like_dom_sf"/>
</dbReference>
<keyword evidence="5" id="KW-1185">Reference proteome</keyword>
<feature type="region of interest" description="Disordered" evidence="1">
    <location>
        <begin position="283"/>
        <end position="306"/>
    </location>
</feature>
<feature type="domain" description="WH1" evidence="3">
    <location>
        <begin position="29"/>
        <end position="158"/>
    </location>
</feature>
<dbReference type="Proteomes" id="UP000006352">
    <property type="component" value="Unassembled WGS sequence"/>
</dbReference>
<organism evidence="4 5">
    <name type="scientific">Fibroporia radiculosa</name>
    <dbReference type="NCBI Taxonomy" id="599839"/>
    <lineage>
        <taxon>Eukaryota</taxon>
        <taxon>Fungi</taxon>
        <taxon>Dikarya</taxon>
        <taxon>Basidiomycota</taxon>
        <taxon>Agaricomycotina</taxon>
        <taxon>Agaricomycetes</taxon>
        <taxon>Polyporales</taxon>
        <taxon>Fibroporiaceae</taxon>
        <taxon>Fibroporia</taxon>
    </lineage>
</organism>
<dbReference type="InterPro" id="IPR000697">
    <property type="entry name" value="WH1/EVH1_dom"/>
</dbReference>
<dbReference type="STRING" id="599839.J4GVP9"/>
<dbReference type="InParanoid" id="J4GVP9"/>
<feature type="region of interest" description="Disordered" evidence="1">
    <location>
        <begin position="159"/>
        <end position="196"/>
    </location>
</feature>
<sequence length="306" mass="33947">MRASRPTLSTQAACAPQLSDDERHHIFSQLPACTKVLSIASARIYHAPFGAREDAWRDTGLRGMLVFGRNRLVVNTDRGLGVGPAASLEHMYWLRLIDMQPGKGVVWLHQIPDDFQYRLDKPFFHIFPGKTRMFGLRFESDVEADTFYKRVTSQLHTPVHMPRKIKRSSTQAQAQTQPKNASPPVSPPLPPTVTLASHRVDPSMISSPAPGTFVHLAHVGYNEKGHLEVSESLEPGWSIIMQELQGLGIALDKLKGHGVSEDLVKKNKDFVEGFVKGAEACAAQNAEQGGEKKRRSPHRKPVTLTP</sequence>
<evidence type="ECO:0008006" key="6">
    <source>
        <dbReference type="Google" id="ProtNLM"/>
    </source>
</evidence>